<name>A0A4Y2CEU5_ARAVE</name>
<dbReference type="OrthoDB" id="10367507at2759"/>
<evidence type="ECO:0000313" key="1">
    <source>
        <dbReference type="EMBL" id="GBM02941.1"/>
    </source>
</evidence>
<protein>
    <submittedName>
        <fullName evidence="1">Uncharacterized protein</fullName>
    </submittedName>
</protein>
<comment type="caution">
    <text evidence="1">The sequence shown here is derived from an EMBL/GenBank/DDBJ whole genome shotgun (WGS) entry which is preliminary data.</text>
</comment>
<accession>A0A4Y2CEU5</accession>
<dbReference type="Proteomes" id="UP000499080">
    <property type="component" value="Unassembled WGS sequence"/>
</dbReference>
<dbReference type="AlphaFoldDB" id="A0A4Y2CEU5"/>
<dbReference type="EMBL" id="BGPR01000185">
    <property type="protein sequence ID" value="GBM02941.1"/>
    <property type="molecule type" value="Genomic_DNA"/>
</dbReference>
<reference evidence="1 2" key="1">
    <citation type="journal article" date="2019" name="Sci. Rep.">
        <title>Orb-weaving spider Araneus ventricosus genome elucidates the spidroin gene catalogue.</title>
        <authorList>
            <person name="Kono N."/>
            <person name="Nakamura H."/>
            <person name="Ohtoshi R."/>
            <person name="Moran D.A.P."/>
            <person name="Shinohara A."/>
            <person name="Yoshida Y."/>
            <person name="Fujiwara M."/>
            <person name="Mori M."/>
            <person name="Tomita M."/>
            <person name="Arakawa K."/>
        </authorList>
    </citation>
    <scope>NUCLEOTIDE SEQUENCE [LARGE SCALE GENOMIC DNA]</scope>
</reference>
<organism evidence="1 2">
    <name type="scientific">Araneus ventricosus</name>
    <name type="common">Orbweaver spider</name>
    <name type="synonym">Epeira ventricosa</name>
    <dbReference type="NCBI Taxonomy" id="182803"/>
    <lineage>
        <taxon>Eukaryota</taxon>
        <taxon>Metazoa</taxon>
        <taxon>Ecdysozoa</taxon>
        <taxon>Arthropoda</taxon>
        <taxon>Chelicerata</taxon>
        <taxon>Arachnida</taxon>
        <taxon>Araneae</taxon>
        <taxon>Araneomorphae</taxon>
        <taxon>Entelegynae</taxon>
        <taxon>Araneoidea</taxon>
        <taxon>Araneidae</taxon>
        <taxon>Araneus</taxon>
    </lineage>
</organism>
<proteinExistence type="predicted"/>
<gene>
    <name evidence="1" type="ORF">AVEN_269857_1</name>
</gene>
<sequence length="96" mass="10640">MKISPTFSLTCWVEKVEPIARKCPSQTTTAELYEGSLSSQPHSALDLYGHSNRPAAGHKIRRMALSSGTRYGALNRLLTLNHTFSLRAVLSFRLPP</sequence>
<keyword evidence="2" id="KW-1185">Reference proteome</keyword>
<evidence type="ECO:0000313" key="2">
    <source>
        <dbReference type="Proteomes" id="UP000499080"/>
    </source>
</evidence>